<feature type="transmembrane region" description="Helical" evidence="8">
    <location>
        <begin position="298"/>
        <end position="323"/>
    </location>
</feature>
<evidence type="ECO:0000256" key="8">
    <source>
        <dbReference type="SAM" id="Phobius"/>
    </source>
</evidence>
<dbReference type="InterPro" id="IPR002549">
    <property type="entry name" value="AI-2E-like"/>
</dbReference>
<evidence type="ECO:0000256" key="1">
    <source>
        <dbReference type="ARBA" id="ARBA00004651"/>
    </source>
</evidence>
<keyword evidence="7 8" id="KW-0472">Membrane</keyword>
<evidence type="ECO:0000313" key="9">
    <source>
        <dbReference type="EMBL" id="OOM13611.1"/>
    </source>
</evidence>
<dbReference type="EMBL" id="LZYZ01000003">
    <property type="protein sequence ID" value="OOM13611.1"/>
    <property type="molecule type" value="Genomic_DNA"/>
</dbReference>
<comment type="subcellular location">
    <subcellularLocation>
        <location evidence="1">Cell membrane</location>
        <topology evidence="1">Multi-pass membrane protein</topology>
    </subcellularLocation>
</comment>
<dbReference type="GO" id="GO:0055085">
    <property type="term" value="P:transmembrane transport"/>
    <property type="evidence" value="ECO:0007669"/>
    <property type="project" value="TreeGrafter"/>
</dbReference>
<dbReference type="Pfam" id="PF01594">
    <property type="entry name" value="AI-2E_transport"/>
    <property type="match status" value="1"/>
</dbReference>
<dbReference type="GO" id="GO:0005886">
    <property type="term" value="C:plasma membrane"/>
    <property type="evidence" value="ECO:0007669"/>
    <property type="project" value="UniProtKB-SubCell"/>
</dbReference>
<dbReference type="Proteomes" id="UP000191154">
    <property type="component" value="Unassembled WGS sequence"/>
</dbReference>
<keyword evidence="3" id="KW-0813">Transport</keyword>
<feature type="transmembrane region" description="Helical" evidence="8">
    <location>
        <begin position="33"/>
        <end position="55"/>
    </location>
</feature>
<evidence type="ECO:0000256" key="4">
    <source>
        <dbReference type="ARBA" id="ARBA00022475"/>
    </source>
</evidence>
<name>A0A1S8NBG0_CLOSA</name>
<feature type="transmembrane region" description="Helical" evidence="8">
    <location>
        <begin position="9"/>
        <end position="27"/>
    </location>
</feature>
<dbReference type="PANTHER" id="PTHR21716:SF53">
    <property type="entry name" value="PERMEASE PERM-RELATED"/>
    <property type="match status" value="1"/>
</dbReference>
<protein>
    <submittedName>
        <fullName evidence="9">AI-2 transport protein TqsA</fullName>
    </submittedName>
</protein>
<evidence type="ECO:0000313" key="10">
    <source>
        <dbReference type="Proteomes" id="UP000191154"/>
    </source>
</evidence>
<proteinExistence type="inferred from homology"/>
<keyword evidence="6 8" id="KW-1133">Transmembrane helix</keyword>
<evidence type="ECO:0000256" key="2">
    <source>
        <dbReference type="ARBA" id="ARBA00009773"/>
    </source>
</evidence>
<feature type="transmembrane region" description="Helical" evidence="8">
    <location>
        <begin position="233"/>
        <end position="263"/>
    </location>
</feature>
<feature type="transmembrane region" description="Helical" evidence="8">
    <location>
        <begin position="151"/>
        <end position="169"/>
    </location>
</feature>
<evidence type="ECO:0000256" key="7">
    <source>
        <dbReference type="ARBA" id="ARBA00023136"/>
    </source>
</evidence>
<dbReference type="STRING" id="169679.CSACC_13210"/>
<dbReference type="AlphaFoldDB" id="A0A1S8NBG0"/>
<feature type="transmembrane region" description="Helical" evidence="8">
    <location>
        <begin position="270"/>
        <end position="292"/>
    </location>
</feature>
<gene>
    <name evidence="9" type="primary">tqsA</name>
    <name evidence="9" type="ORF">CLOSAC_16970</name>
</gene>
<sequence>MEVRKHKTILLIIILLCILGLITLYYFNSSIKTTINIILISFVLAYTLNPIRSIFEAKFKLSKRAASILVILMIIGVCITCIISIMPTLFTEISNVSNIFDNIESFLEGIYEKFNLAHIPGANTLYNEILEKGNSILTNFSENAINNLIKISSNLITFAIVPIMMYYFLCDGDRIYNKVLLILPTEKRTIVKKILNDIDKILTRYIASQLLLCGFIGVLTFILLIIFRVKFPLWISILNAIFNIIPYFGPIFGAVPAVVVALLDSPIKALWIVLGMFIIQQIEGNILCPKITGDSTDIHPFVIIILLLIGDKLGGFVGMILVVPIAVMLKVLYDDINYYLF</sequence>
<evidence type="ECO:0000256" key="6">
    <source>
        <dbReference type="ARBA" id="ARBA00022989"/>
    </source>
</evidence>
<evidence type="ECO:0000256" key="3">
    <source>
        <dbReference type="ARBA" id="ARBA00022448"/>
    </source>
</evidence>
<feature type="transmembrane region" description="Helical" evidence="8">
    <location>
        <begin position="202"/>
        <end position="227"/>
    </location>
</feature>
<reference evidence="9 10" key="1">
    <citation type="submission" date="2016-05" db="EMBL/GenBank/DDBJ databases">
        <title>Microbial solvent formation.</title>
        <authorList>
            <person name="Poehlein A."/>
            <person name="Montoya Solano J.D."/>
            <person name="Flitsch S."/>
            <person name="Krabben P."/>
            <person name="Duerre P."/>
            <person name="Daniel R."/>
        </authorList>
    </citation>
    <scope>NUCLEOTIDE SEQUENCE [LARGE SCALE GENOMIC DNA]</scope>
    <source>
        <strain evidence="9 10">L1-8</strain>
    </source>
</reference>
<evidence type="ECO:0000256" key="5">
    <source>
        <dbReference type="ARBA" id="ARBA00022692"/>
    </source>
</evidence>
<dbReference type="PANTHER" id="PTHR21716">
    <property type="entry name" value="TRANSMEMBRANE PROTEIN"/>
    <property type="match status" value="1"/>
</dbReference>
<accession>A0A1S8NBG0</accession>
<organism evidence="9 10">
    <name type="scientific">Clostridium saccharobutylicum</name>
    <dbReference type="NCBI Taxonomy" id="169679"/>
    <lineage>
        <taxon>Bacteria</taxon>
        <taxon>Bacillati</taxon>
        <taxon>Bacillota</taxon>
        <taxon>Clostridia</taxon>
        <taxon>Eubacteriales</taxon>
        <taxon>Clostridiaceae</taxon>
        <taxon>Clostridium</taxon>
    </lineage>
</organism>
<dbReference type="RefSeq" id="WP_077865348.1">
    <property type="nucleotide sequence ID" value="NZ_LZYZ01000003.1"/>
</dbReference>
<comment type="caution">
    <text evidence="9">The sequence shown here is derived from an EMBL/GenBank/DDBJ whole genome shotgun (WGS) entry which is preliminary data.</text>
</comment>
<feature type="transmembrane region" description="Helical" evidence="8">
    <location>
        <begin position="67"/>
        <end position="90"/>
    </location>
</feature>
<keyword evidence="4" id="KW-1003">Cell membrane</keyword>
<keyword evidence="5 8" id="KW-0812">Transmembrane</keyword>
<comment type="similarity">
    <text evidence="2">Belongs to the autoinducer-2 exporter (AI-2E) (TC 2.A.86) family.</text>
</comment>